<feature type="transmembrane region" description="Helical" evidence="1">
    <location>
        <begin position="59"/>
        <end position="85"/>
    </location>
</feature>
<keyword evidence="3" id="KW-1185">Reference proteome</keyword>
<proteinExistence type="predicted"/>
<dbReference type="EMBL" id="LN679116">
    <property type="protein sequence ID" value="CEL54481.1"/>
    <property type="molecule type" value="Genomic_DNA"/>
</dbReference>
<name>A0A0B7F8S9_THACB</name>
<dbReference type="OrthoDB" id="3235415at2759"/>
<dbReference type="AlphaFoldDB" id="A0A0B7F8S9"/>
<keyword evidence="1" id="KW-0472">Membrane</keyword>
<organism evidence="2 3">
    <name type="scientific">Thanatephorus cucumeris (strain AG1-IB / isolate 7/3/14)</name>
    <name type="common">Lettuce bottom rot fungus</name>
    <name type="synonym">Rhizoctonia solani</name>
    <dbReference type="NCBI Taxonomy" id="1108050"/>
    <lineage>
        <taxon>Eukaryota</taxon>
        <taxon>Fungi</taxon>
        <taxon>Dikarya</taxon>
        <taxon>Basidiomycota</taxon>
        <taxon>Agaricomycotina</taxon>
        <taxon>Agaricomycetes</taxon>
        <taxon>Cantharellales</taxon>
        <taxon>Ceratobasidiaceae</taxon>
        <taxon>Rhizoctonia</taxon>
        <taxon>Rhizoctonia solani AG-1</taxon>
    </lineage>
</organism>
<sequence>MHSDMQVACTDKLKLGVCYSFPSLFPPSNNPVMFYSEFELKDWSDERLVFKEISHRRSIASYVASLALTGASTIASAGVLIPLTLPIGAFKAYKINSHKSKLGMIRAELQRRHLSPAKKRKHDLLVPVTVMLTVYTLTLGLADIIDVVPLDLQSLLDNGIETTAGVEQGIGGLDKVEDIYQALVIAEAISPLSNTVLKPTLPPRPDSDKEYY</sequence>
<evidence type="ECO:0000256" key="1">
    <source>
        <dbReference type="SAM" id="Phobius"/>
    </source>
</evidence>
<accession>A0A0B7F8S9</accession>
<keyword evidence="1" id="KW-1133">Transmembrane helix</keyword>
<evidence type="ECO:0000313" key="2">
    <source>
        <dbReference type="EMBL" id="CEL54481.1"/>
    </source>
</evidence>
<dbReference type="Proteomes" id="UP000059188">
    <property type="component" value="Unassembled WGS sequence"/>
</dbReference>
<evidence type="ECO:0000313" key="3">
    <source>
        <dbReference type="Proteomes" id="UP000059188"/>
    </source>
</evidence>
<gene>
    <name evidence="2" type="ORF">RSOLAG1IB_07084</name>
</gene>
<protein>
    <submittedName>
        <fullName evidence="2">Uncharacterized protein</fullName>
    </submittedName>
</protein>
<keyword evidence="1" id="KW-0812">Transmembrane</keyword>
<reference evidence="2 3" key="1">
    <citation type="submission" date="2014-11" db="EMBL/GenBank/DDBJ databases">
        <authorList>
            <person name="Wibberg Daniel"/>
        </authorList>
    </citation>
    <scope>NUCLEOTIDE SEQUENCE [LARGE SCALE GENOMIC DNA]</scope>
    <source>
        <strain evidence="2">Rhizoctonia solani AG1-IB 7/3/14</strain>
    </source>
</reference>